<gene>
    <name evidence="1" type="ORF">APLA_LOCUS7736</name>
</gene>
<evidence type="ECO:0000313" key="1">
    <source>
        <dbReference type="EMBL" id="CAB3237220.1"/>
    </source>
</evidence>
<organism evidence="1 2">
    <name type="scientific">Arctia plantaginis</name>
    <name type="common">Wood tiger moth</name>
    <name type="synonym">Phalaena plantaginis</name>
    <dbReference type="NCBI Taxonomy" id="874455"/>
    <lineage>
        <taxon>Eukaryota</taxon>
        <taxon>Metazoa</taxon>
        <taxon>Ecdysozoa</taxon>
        <taxon>Arthropoda</taxon>
        <taxon>Hexapoda</taxon>
        <taxon>Insecta</taxon>
        <taxon>Pterygota</taxon>
        <taxon>Neoptera</taxon>
        <taxon>Endopterygota</taxon>
        <taxon>Lepidoptera</taxon>
        <taxon>Glossata</taxon>
        <taxon>Ditrysia</taxon>
        <taxon>Noctuoidea</taxon>
        <taxon>Erebidae</taxon>
        <taxon>Arctiinae</taxon>
        <taxon>Arctia</taxon>
    </lineage>
</organism>
<comment type="caution">
    <text evidence="1">The sequence shown here is derived from an EMBL/GenBank/DDBJ whole genome shotgun (WGS) entry which is preliminary data.</text>
</comment>
<dbReference type="OrthoDB" id="5317514at2759"/>
<name>A0A8S0ZXP4_ARCPL</name>
<reference evidence="1 2" key="1">
    <citation type="submission" date="2020-04" db="EMBL/GenBank/DDBJ databases">
        <authorList>
            <person name="Wallbank WR R."/>
            <person name="Pardo Diaz C."/>
            <person name="Kozak K."/>
            <person name="Martin S."/>
            <person name="Jiggins C."/>
            <person name="Moest M."/>
            <person name="Warren A I."/>
            <person name="Byers J.R.P. K."/>
            <person name="Montejo-Kovacevich G."/>
            <person name="Yen C E."/>
        </authorList>
    </citation>
    <scope>NUCLEOTIDE SEQUENCE [LARGE SCALE GENOMIC DNA]</scope>
</reference>
<accession>A0A8S0ZXP4</accession>
<dbReference type="Proteomes" id="UP000494256">
    <property type="component" value="Unassembled WGS sequence"/>
</dbReference>
<protein>
    <submittedName>
        <fullName evidence="1">Uncharacterized protein</fullName>
    </submittedName>
</protein>
<evidence type="ECO:0000313" key="2">
    <source>
        <dbReference type="Proteomes" id="UP000494256"/>
    </source>
</evidence>
<dbReference type="AlphaFoldDB" id="A0A8S0ZXP4"/>
<dbReference type="EMBL" id="CADEBD010000303">
    <property type="protein sequence ID" value="CAB3237220.1"/>
    <property type="molecule type" value="Genomic_DNA"/>
</dbReference>
<sequence>MFHFPNTYNEEPYSLKLLRAIQYANTENSQTESLIQVVDYEEQTQCEPGDNTEAPTSHEDRDSTILALTLTENDNNMPQRPPPRPTPYKKYSDLFRLDNVANVNETSWTSSIENLTFLHKETEELNKSDIKLLNILFSCGVTNFSFMQSKLWGAELRQKFDALKMYINIHDVFDSHNMINESMFEGTSVNLYEKYCKPILNQKFVVITLLNLGKSLGNILFNI</sequence>
<proteinExistence type="predicted"/>